<comment type="caution">
    <text evidence="2">The sequence shown here is derived from an EMBL/GenBank/DDBJ whole genome shotgun (WGS) entry which is preliminary data.</text>
</comment>
<protein>
    <submittedName>
        <fullName evidence="2">Uncharacterized protein</fullName>
    </submittedName>
</protein>
<accession>X0U664</accession>
<feature type="non-terminal residue" evidence="2">
    <location>
        <position position="81"/>
    </location>
</feature>
<evidence type="ECO:0000256" key="1">
    <source>
        <dbReference type="SAM" id="Phobius"/>
    </source>
</evidence>
<evidence type="ECO:0000313" key="2">
    <source>
        <dbReference type="EMBL" id="GAG01050.1"/>
    </source>
</evidence>
<keyword evidence="1" id="KW-0472">Membrane</keyword>
<reference evidence="2" key="1">
    <citation type="journal article" date="2014" name="Front. Microbiol.">
        <title>High frequency of phylogenetically diverse reductive dehalogenase-homologous genes in deep subseafloor sedimentary metagenomes.</title>
        <authorList>
            <person name="Kawai M."/>
            <person name="Futagami T."/>
            <person name="Toyoda A."/>
            <person name="Takaki Y."/>
            <person name="Nishi S."/>
            <person name="Hori S."/>
            <person name="Arai W."/>
            <person name="Tsubouchi T."/>
            <person name="Morono Y."/>
            <person name="Uchiyama I."/>
            <person name="Ito T."/>
            <person name="Fujiyama A."/>
            <person name="Inagaki F."/>
            <person name="Takami H."/>
        </authorList>
    </citation>
    <scope>NUCLEOTIDE SEQUENCE</scope>
    <source>
        <strain evidence="2">Expedition CK06-06</strain>
    </source>
</reference>
<keyword evidence="1" id="KW-0812">Transmembrane</keyword>
<gene>
    <name evidence="2" type="ORF">S01H1_43603</name>
</gene>
<dbReference type="EMBL" id="BARS01027780">
    <property type="protein sequence ID" value="GAG01050.1"/>
    <property type="molecule type" value="Genomic_DNA"/>
</dbReference>
<feature type="transmembrane region" description="Helical" evidence="1">
    <location>
        <begin position="26"/>
        <end position="47"/>
    </location>
</feature>
<proteinExistence type="predicted"/>
<dbReference type="AlphaFoldDB" id="X0U664"/>
<name>X0U664_9ZZZZ</name>
<organism evidence="2">
    <name type="scientific">marine sediment metagenome</name>
    <dbReference type="NCBI Taxonomy" id="412755"/>
    <lineage>
        <taxon>unclassified sequences</taxon>
        <taxon>metagenomes</taxon>
        <taxon>ecological metagenomes</taxon>
    </lineage>
</organism>
<keyword evidence="1" id="KW-1133">Transmembrane helix</keyword>
<sequence length="81" mass="8903">MRLTTGTHPQGLFRFLLGELKPRGKLLTPFNVISIPIFIVGLIILVFRFTKGLGAVTNLSQDFPWGFWIAFDVVTGVALAG</sequence>